<sequence>MSLPDSTSVSETAERGIVGRGALFGSETTTPASSAIETTTYDNPQIPDPAHIGTAKEEPTTERIPIYFQPSRTPVRRYFGLPPTPRPSIRRSDYLNPVVREPTLVPPPLRSGRRTLARSRSVPGWLEFRDSATRGGPSTTPPSPHHGHQATRGSRRGPAAKSMTSSVYSSFVADSATFGARTSRGDGGTTTARQSGATDGSGLRSTLAHFPRPPPYTFISRASDGQEGMGTSWRESFAFSALEDEVLLAFPSLVREVEGRLS</sequence>
<feature type="compositionally biased region" description="Basic residues" evidence="1">
    <location>
        <begin position="145"/>
        <end position="155"/>
    </location>
</feature>
<keyword evidence="3" id="KW-1185">Reference proteome</keyword>
<reference evidence="2 3" key="1">
    <citation type="journal article" date="2024" name="IMA Fungus">
        <title>IMA Genome - F19 : A genome assembly and annotation guide to empower mycologists, including annotated draft genome sequences of Ceratocystis pirilliformis, Diaporthe australafricana, Fusarium ophioides, Paecilomyces lecythidis, and Sporothrix stenoceras.</title>
        <authorList>
            <person name="Aylward J."/>
            <person name="Wilson A.M."/>
            <person name="Visagie C.M."/>
            <person name="Spraker J."/>
            <person name="Barnes I."/>
            <person name="Buitendag C."/>
            <person name="Ceriani C."/>
            <person name="Del Mar Angel L."/>
            <person name="du Plessis D."/>
            <person name="Fuchs T."/>
            <person name="Gasser K."/>
            <person name="Kramer D."/>
            <person name="Li W."/>
            <person name="Munsamy K."/>
            <person name="Piso A."/>
            <person name="Price J.L."/>
            <person name="Sonnekus B."/>
            <person name="Thomas C."/>
            <person name="van der Nest A."/>
            <person name="van Dijk A."/>
            <person name="van Heerden A."/>
            <person name="van Vuuren N."/>
            <person name="Yilmaz N."/>
            <person name="Duong T.A."/>
            <person name="van der Merwe N.A."/>
            <person name="Wingfield M.J."/>
            <person name="Wingfield B.D."/>
        </authorList>
    </citation>
    <scope>NUCLEOTIDE SEQUENCE [LARGE SCALE GENOMIC DNA]</scope>
    <source>
        <strain evidence="2 3">CMW 18300</strain>
    </source>
</reference>
<feature type="region of interest" description="Disordered" evidence="1">
    <location>
        <begin position="1"/>
        <end position="63"/>
    </location>
</feature>
<evidence type="ECO:0000313" key="2">
    <source>
        <dbReference type="EMBL" id="KAL1881211.1"/>
    </source>
</evidence>
<feature type="compositionally biased region" description="Polar residues" evidence="1">
    <location>
        <begin position="189"/>
        <end position="198"/>
    </location>
</feature>
<name>A0ABR3XYX5_9PEZI</name>
<feature type="region of interest" description="Disordered" evidence="1">
    <location>
        <begin position="179"/>
        <end position="230"/>
    </location>
</feature>
<gene>
    <name evidence="2" type="ORF">Daus18300_001062</name>
</gene>
<proteinExistence type="predicted"/>
<comment type="caution">
    <text evidence="2">The sequence shown here is derived from an EMBL/GenBank/DDBJ whole genome shotgun (WGS) entry which is preliminary data.</text>
</comment>
<dbReference type="EMBL" id="JAWRVE010000006">
    <property type="protein sequence ID" value="KAL1881211.1"/>
    <property type="molecule type" value="Genomic_DNA"/>
</dbReference>
<feature type="compositionally biased region" description="Polar residues" evidence="1">
    <location>
        <begin position="26"/>
        <end position="43"/>
    </location>
</feature>
<evidence type="ECO:0000256" key="1">
    <source>
        <dbReference type="SAM" id="MobiDB-lite"/>
    </source>
</evidence>
<evidence type="ECO:0000313" key="3">
    <source>
        <dbReference type="Proteomes" id="UP001583177"/>
    </source>
</evidence>
<accession>A0ABR3XYX5</accession>
<protein>
    <submittedName>
        <fullName evidence="2">Uncharacterized protein</fullName>
    </submittedName>
</protein>
<organism evidence="2 3">
    <name type="scientific">Diaporthe australafricana</name>
    <dbReference type="NCBI Taxonomy" id="127596"/>
    <lineage>
        <taxon>Eukaryota</taxon>
        <taxon>Fungi</taxon>
        <taxon>Dikarya</taxon>
        <taxon>Ascomycota</taxon>
        <taxon>Pezizomycotina</taxon>
        <taxon>Sordariomycetes</taxon>
        <taxon>Sordariomycetidae</taxon>
        <taxon>Diaporthales</taxon>
        <taxon>Diaporthaceae</taxon>
        <taxon>Diaporthe</taxon>
    </lineage>
</organism>
<feature type="region of interest" description="Disordered" evidence="1">
    <location>
        <begin position="125"/>
        <end position="165"/>
    </location>
</feature>
<feature type="compositionally biased region" description="Polar residues" evidence="1">
    <location>
        <begin position="1"/>
        <end position="11"/>
    </location>
</feature>
<dbReference type="Proteomes" id="UP001583177">
    <property type="component" value="Unassembled WGS sequence"/>
</dbReference>